<reference evidence="2" key="2">
    <citation type="submission" date="2025-09" db="UniProtKB">
        <authorList>
            <consortium name="Ensembl"/>
        </authorList>
    </citation>
    <scope>IDENTIFICATION</scope>
</reference>
<protein>
    <submittedName>
        <fullName evidence="2">Uncharacterized protein</fullName>
    </submittedName>
</protein>
<sequence length="118" mass="13549">MIPAFPANNQWTWFQRIMQVEVSRRCWLCFYLFYAVTLALLLGGVFITLFSGHPPFALAMTMTVTRMVFFILTGLMYLCEANKVSAFIQEKLSKRIARDPCKALEMKKTNGCHLTVIS</sequence>
<reference evidence="2" key="1">
    <citation type="submission" date="2025-08" db="UniProtKB">
        <authorList>
            <consortium name="Ensembl"/>
        </authorList>
    </citation>
    <scope>IDENTIFICATION</scope>
</reference>
<evidence type="ECO:0000313" key="2">
    <source>
        <dbReference type="Ensembl" id="ENSMMSP00000015779.1"/>
    </source>
</evidence>
<organism evidence="2 3">
    <name type="scientific">Moschus moschiferus</name>
    <name type="common">Siberian musk deer</name>
    <name type="synonym">Moschus sibiricus</name>
    <dbReference type="NCBI Taxonomy" id="68415"/>
    <lineage>
        <taxon>Eukaryota</taxon>
        <taxon>Metazoa</taxon>
        <taxon>Chordata</taxon>
        <taxon>Craniata</taxon>
        <taxon>Vertebrata</taxon>
        <taxon>Euteleostomi</taxon>
        <taxon>Mammalia</taxon>
        <taxon>Eutheria</taxon>
        <taxon>Laurasiatheria</taxon>
        <taxon>Artiodactyla</taxon>
        <taxon>Ruminantia</taxon>
        <taxon>Pecora</taxon>
        <taxon>Moschidae</taxon>
        <taxon>Moschus</taxon>
    </lineage>
</organism>
<dbReference type="GeneTree" id="ENSGT00740000117156"/>
<dbReference type="Ensembl" id="ENSMMST00000017435.1">
    <property type="protein sequence ID" value="ENSMMSP00000015779.1"/>
    <property type="gene ID" value="ENSMMSG00000012009.1"/>
</dbReference>
<name>A0A8C6DI29_MOSMO</name>
<keyword evidence="3" id="KW-1185">Reference proteome</keyword>
<keyword evidence="1" id="KW-1133">Transmembrane helix</keyword>
<accession>A0A8C6DI29</accession>
<evidence type="ECO:0000313" key="3">
    <source>
        <dbReference type="Proteomes" id="UP000694544"/>
    </source>
</evidence>
<feature type="transmembrane region" description="Helical" evidence="1">
    <location>
        <begin position="26"/>
        <end position="50"/>
    </location>
</feature>
<keyword evidence="1" id="KW-0472">Membrane</keyword>
<feature type="transmembrane region" description="Helical" evidence="1">
    <location>
        <begin position="56"/>
        <end position="79"/>
    </location>
</feature>
<proteinExistence type="predicted"/>
<dbReference type="Proteomes" id="UP000694544">
    <property type="component" value="Unplaced"/>
</dbReference>
<keyword evidence="1" id="KW-0812">Transmembrane</keyword>
<dbReference type="AlphaFoldDB" id="A0A8C6DI29"/>
<evidence type="ECO:0000256" key="1">
    <source>
        <dbReference type="SAM" id="Phobius"/>
    </source>
</evidence>